<gene>
    <name evidence="3" type="ORF">OMAG_002980</name>
</gene>
<evidence type="ECO:0000256" key="1">
    <source>
        <dbReference type="ARBA" id="ARBA00022670"/>
    </source>
</evidence>
<organism evidence="3 4">
    <name type="scientific">Candidatus Omnitrophus magneticus</name>
    <dbReference type="NCBI Taxonomy" id="1609969"/>
    <lineage>
        <taxon>Bacteria</taxon>
        <taxon>Pseudomonadati</taxon>
        <taxon>Candidatus Omnitrophota</taxon>
        <taxon>Candidatus Omnitrophus</taxon>
    </lineage>
</organism>
<dbReference type="PATRIC" id="fig|1609969.3.peg.3199"/>
<protein>
    <submittedName>
        <fullName evidence="3">Magnetosome protein MamE</fullName>
    </submittedName>
</protein>
<keyword evidence="2" id="KW-0378">Hydrolase</keyword>
<dbReference type="PANTHER" id="PTHR43343">
    <property type="entry name" value="PEPTIDASE S12"/>
    <property type="match status" value="1"/>
</dbReference>
<sequence>VRPSLISIDAAVPAVATRPGTPAIAPHNLEQPTYNRAGSGVIIEPRGYVISSLHVIAGAKSLKATVYGPKGANTYSLKIVNSSSDTDLVLLRLQGDGPFPYATLGDSDNVRTGDVVLAMGSPFGFDQTITTGIISSTKRTISVDGKVYEDLLQTDTPINKGNSGGPLVNLYGQVIGINNAIYSPTGMFSGIGFALPINQAASLVGGVLDFGNTPIQAAAGQIVAWGSRGRQSGNSYRLPNGQVITPPHVY</sequence>
<comment type="caution">
    <text evidence="3">The sequence shown here is derived from an EMBL/GenBank/DDBJ whole genome shotgun (WGS) entry which is preliminary data.</text>
</comment>
<dbReference type="PANTHER" id="PTHR43343:SF3">
    <property type="entry name" value="PROTEASE DO-LIKE 8, CHLOROPLASTIC"/>
    <property type="match status" value="1"/>
</dbReference>
<reference evidence="3 4" key="1">
    <citation type="submission" date="2015-02" db="EMBL/GenBank/DDBJ databases">
        <title>Single-cell genomics of uncultivated deep-branching MTB reveals a conserved set of magnetosome genes.</title>
        <authorList>
            <person name="Kolinko S."/>
            <person name="Richter M."/>
            <person name="Glockner F.O."/>
            <person name="Brachmann A."/>
            <person name="Schuler D."/>
        </authorList>
    </citation>
    <scope>NUCLEOTIDE SEQUENCE [LARGE SCALE GENOMIC DNA]</scope>
    <source>
        <strain evidence="3">SKK-01</strain>
    </source>
</reference>
<evidence type="ECO:0000313" key="4">
    <source>
        <dbReference type="Proteomes" id="UP000033428"/>
    </source>
</evidence>
<name>A0A0F0CIU9_9BACT</name>
<proteinExistence type="predicted"/>
<dbReference type="Gene3D" id="2.40.10.120">
    <property type="match status" value="1"/>
</dbReference>
<keyword evidence="1" id="KW-0645">Protease</keyword>
<keyword evidence="4" id="KW-1185">Reference proteome</keyword>
<dbReference type="AlphaFoldDB" id="A0A0F0CIU9"/>
<feature type="non-terminal residue" evidence="3">
    <location>
        <position position="1"/>
    </location>
</feature>
<evidence type="ECO:0000313" key="3">
    <source>
        <dbReference type="EMBL" id="KJJ83152.1"/>
    </source>
</evidence>
<accession>A0A0F0CIU9</accession>
<dbReference type="Proteomes" id="UP000033428">
    <property type="component" value="Unassembled WGS sequence"/>
</dbReference>
<feature type="non-terminal residue" evidence="3">
    <location>
        <position position="250"/>
    </location>
</feature>
<dbReference type="GO" id="GO:0006508">
    <property type="term" value="P:proteolysis"/>
    <property type="evidence" value="ECO:0007669"/>
    <property type="project" value="UniProtKB-KW"/>
</dbReference>
<dbReference type="EMBL" id="JYNY01000656">
    <property type="protein sequence ID" value="KJJ83152.1"/>
    <property type="molecule type" value="Genomic_DNA"/>
</dbReference>
<dbReference type="Pfam" id="PF13365">
    <property type="entry name" value="Trypsin_2"/>
    <property type="match status" value="1"/>
</dbReference>
<dbReference type="InterPro" id="IPR051201">
    <property type="entry name" value="Chloro_Bact_Ser_Proteases"/>
</dbReference>
<dbReference type="SUPFAM" id="SSF50494">
    <property type="entry name" value="Trypsin-like serine proteases"/>
    <property type="match status" value="1"/>
</dbReference>
<dbReference type="InterPro" id="IPR001940">
    <property type="entry name" value="Peptidase_S1C"/>
</dbReference>
<dbReference type="InterPro" id="IPR009003">
    <property type="entry name" value="Peptidase_S1_PA"/>
</dbReference>
<dbReference type="PRINTS" id="PR00834">
    <property type="entry name" value="PROTEASES2C"/>
</dbReference>
<evidence type="ECO:0000256" key="2">
    <source>
        <dbReference type="ARBA" id="ARBA00022801"/>
    </source>
</evidence>
<dbReference type="GO" id="GO:0004252">
    <property type="term" value="F:serine-type endopeptidase activity"/>
    <property type="evidence" value="ECO:0007669"/>
    <property type="project" value="InterPro"/>
</dbReference>